<dbReference type="GO" id="GO:0046872">
    <property type="term" value="F:metal ion binding"/>
    <property type="evidence" value="ECO:0007669"/>
    <property type="project" value="UniProtKB-KW"/>
</dbReference>
<feature type="transmembrane region" description="Helical" evidence="8">
    <location>
        <begin position="73"/>
        <end position="90"/>
    </location>
</feature>
<keyword evidence="2" id="KW-1003">Cell membrane</keyword>
<keyword evidence="7" id="KW-0460">Magnesium</keyword>
<dbReference type="PANTHER" id="PTHR22926:SF3">
    <property type="entry name" value="UNDECAPRENYL-PHOSPHATE ALPHA-N-ACETYLGLUCOSAMINYL 1-PHOSPHATE TRANSFERASE"/>
    <property type="match status" value="1"/>
</dbReference>
<dbReference type="Pfam" id="PF00953">
    <property type="entry name" value="Glycos_transf_4"/>
    <property type="match status" value="1"/>
</dbReference>
<dbReference type="GO" id="GO:0009103">
    <property type="term" value="P:lipopolysaccharide biosynthetic process"/>
    <property type="evidence" value="ECO:0007669"/>
    <property type="project" value="TreeGrafter"/>
</dbReference>
<evidence type="ECO:0000256" key="1">
    <source>
        <dbReference type="ARBA" id="ARBA00004651"/>
    </source>
</evidence>
<feature type="transmembrane region" description="Helical" evidence="8">
    <location>
        <begin position="236"/>
        <end position="255"/>
    </location>
</feature>
<feature type="transmembrane region" description="Helical" evidence="8">
    <location>
        <begin position="47"/>
        <end position="67"/>
    </location>
</feature>
<dbReference type="STRING" id="1396821.SAMN05444515_1244"/>
<dbReference type="EMBL" id="FOAA01000024">
    <property type="protein sequence ID" value="SEL60683.1"/>
    <property type="molecule type" value="Genomic_DNA"/>
</dbReference>
<evidence type="ECO:0000256" key="4">
    <source>
        <dbReference type="ARBA" id="ARBA00022692"/>
    </source>
</evidence>
<feature type="transmembrane region" description="Helical" evidence="8">
    <location>
        <begin position="6"/>
        <end position="26"/>
    </location>
</feature>
<dbReference type="RefSeq" id="WP_090255652.1">
    <property type="nucleotide sequence ID" value="NZ_FOAA01000024.1"/>
</dbReference>
<feature type="binding site" evidence="7">
    <location>
        <position position="211"/>
    </location>
    <ligand>
        <name>Mg(2+)</name>
        <dbReference type="ChEBI" id="CHEBI:18420"/>
    </ligand>
</feature>
<keyword evidence="7" id="KW-0479">Metal-binding</keyword>
<feature type="transmembrane region" description="Helical" evidence="8">
    <location>
        <begin position="102"/>
        <end position="123"/>
    </location>
</feature>
<reference evidence="10" key="1">
    <citation type="submission" date="2016-10" db="EMBL/GenBank/DDBJ databases">
        <authorList>
            <person name="Varghese N."/>
            <person name="Submissions S."/>
        </authorList>
    </citation>
    <scope>NUCLEOTIDE SEQUENCE [LARGE SCALE GENOMIC DNA]</scope>
    <source>
        <strain evidence="10">DSM 241</strain>
    </source>
</reference>
<feature type="transmembrane region" description="Helical" evidence="8">
    <location>
        <begin position="284"/>
        <end position="305"/>
    </location>
</feature>
<evidence type="ECO:0000256" key="8">
    <source>
        <dbReference type="SAM" id="Phobius"/>
    </source>
</evidence>
<dbReference type="PANTHER" id="PTHR22926">
    <property type="entry name" value="PHOSPHO-N-ACETYLMURAMOYL-PENTAPEPTIDE-TRANSFERASE"/>
    <property type="match status" value="1"/>
</dbReference>
<feature type="transmembrane region" description="Helical" evidence="8">
    <location>
        <begin position="212"/>
        <end position="230"/>
    </location>
</feature>
<accession>A0A1H7RKD6</accession>
<gene>
    <name evidence="9" type="ORF">SAMN05444515_1244</name>
</gene>
<comment type="cofactor">
    <cofactor evidence="7">
        <name>Mg(2+)</name>
        <dbReference type="ChEBI" id="CHEBI:18420"/>
    </cofactor>
</comment>
<proteinExistence type="predicted"/>
<dbReference type="GO" id="GO:0005886">
    <property type="term" value="C:plasma membrane"/>
    <property type="evidence" value="ECO:0007669"/>
    <property type="project" value="UniProtKB-SubCell"/>
</dbReference>
<evidence type="ECO:0000256" key="5">
    <source>
        <dbReference type="ARBA" id="ARBA00022989"/>
    </source>
</evidence>
<name>A0A1H7RKD6_9GAMM</name>
<dbReference type="AlphaFoldDB" id="A0A1H7RKD6"/>
<feature type="transmembrane region" description="Helical" evidence="8">
    <location>
        <begin position="183"/>
        <end position="200"/>
    </location>
</feature>
<evidence type="ECO:0000256" key="3">
    <source>
        <dbReference type="ARBA" id="ARBA00022679"/>
    </source>
</evidence>
<dbReference type="InterPro" id="IPR000715">
    <property type="entry name" value="Glycosyl_transferase_4"/>
</dbReference>
<evidence type="ECO:0000256" key="6">
    <source>
        <dbReference type="ARBA" id="ARBA00023136"/>
    </source>
</evidence>
<dbReference type="CDD" id="cd06854">
    <property type="entry name" value="GT_WbpL_WbcO_like"/>
    <property type="match status" value="1"/>
</dbReference>
<keyword evidence="5 8" id="KW-1133">Transmembrane helix</keyword>
<evidence type="ECO:0000313" key="9">
    <source>
        <dbReference type="EMBL" id="SEL60683.1"/>
    </source>
</evidence>
<feature type="transmembrane region" description="Helical" evidence="8">
    <location>
        <begin position="129"/>
        <end position="147"/>
    </location>
</feature>
<dbReference type="GO" id="GO:0016780">
    <property type="term" value="F:phosphotransferase activity, for other substituted phosphate groups"/>
    <property type="evidence" value="ECO:0007669"/>
    <property type="project" value="InterPro"/>
</dbReference>
<sequence length="331" mass="35185">MGWMVFLGAACVAAFLFTGVLRGYALKTGMLDVPNARSSHEAPTPRGGGLSVVVVVLLGLPVLFWGAGLEGSALVALGLGGALVAAIGWLDDHIDVAARWRLLVHLLAGAWVVFWAGGAPALPLPGGDWAWGWLGVPILVLFVGWVLNLYNFMDGIDGIAGVETVTVAGVAAGLLWWVGAPGWALMAALLAVAGVGFLVWNWPPAKIFMGDAGSGFIGFTLAAMAVLTWAGTDLTIWVWLILLGVFIVDATLTLFRRLLRGERVYEAHRSHAYQQAARACGRHLPVTVAVGVINLVWLAPWAWAAVVWPEWGVVMVGVAWAPLVGVWVRYQ</sequence>
<dbReference type="GO" id="GO:0071555">
    <property type="term" value="P:cell wall organization"/>
    <property type="evidence" value="ECO:0007669"/>
    <property type="project" value="TreeGrafter"/>
</dbReference>
<dbReference type="Proteomes" id="UP000199256">
    <property type="component" value="Unassembled WGS sequence"/>
</dbReference>
<feature type="binding site" evidence="7">
    <location>
        <position position="151"/>
    </location>
    <ligand>
        <name>Mg(2+)</name>
        <dbReference type="ChEBI" id="CHEBI:18420"/>
    </ligand>
</feature>
<dbReference type="OrthoDB" id="9783652at2"/>
<evidence type="ECO:0000256" key="7">
    <source>
        <dbReference type="PIRSR" id="PIRSR600715-1"/>
    </source>
</evidence>
<dbReference type="GO" id="GO:0044038">
    <property type="term" value="P:cell wall macromolecule biosynthetic process"/>
    <property type="evidence" value="ECO:0007669"/>
    <property type="project" value="TreeGrafter"/>
</dbReference>
<evidence type="ECO:0000313" key="10">
    <source>
        <dbReference type="Proteomes" id="UP000199256"/>
    </source>
</evidence>
<comment type="subcellular location">
    <subcellularLocation>
        <location evidence="1">Cell membrane</location>
        <topology evidence="1">Multi-pass membrane protein</topology>
    </subcellularLocation>
</comment>
<keyword evidence="4 8" id="KW-0812">Transmembrane</keyword>
<keyword evidence="6 8" id="KW-0472">Membrane</keyword>
<feature type="transmembrane region" description="Helical" evidence="8">
    <location>
        <begin position="311"/>
        <end position="330"/>
    </location>
</feature>
<keyword evidence="3 9" id="KW-0808">Transferase</keyword>
<organism evidence="9 10">
    <name type="scientific">Ectothiorhodospira marina</name>
    <dbReference type="NCBI Taxonomy" id="1396821"/>
    <lineage>
        <taxon>Bacteria</taxon>
        <taxon>Pseudomonadati</taxon>
        <taxon>Pseudomonadota</taxon>
        <taxon>Gammaproteobacteria</taxon>
        <taxon>Chromatiales</taxon>
        <taxon>Ectothiorhodospiraceae</taxon>
        <taxon>Ectothiorhodospira</taxon>
    </lineage>
</organism>
<evidence type="ECO:0000256" key="2">
    <source>
        <dbReference type="ARBA" id="ARBA00022475"/>
    </source>
</evidence>
<keyword evidence="10" id="KW-1185">Reference proteome</keyword>
<feature type="transmembrane region" description="Helical" evidence="8">
    <location>
        <begin position="159"/>
        <end position="177"/>
    </location>
</feature>
<protein>
    <submittedName>
        <fullName evidence="9">Fuc2NAc and GlcNAc transferase</fullName>
    </submittedName>
</protein>